<sequence length="48" mass="5531">MIASWIGFSGRDMKNSVKKYQLLIAYPISQQNAKKNAKLHLYDPATYK</sequence>
<dbReference type="Proteomes" id="UP000215590">
    <property type="component" value="Unassembled WGS sequence"/>
</dbReference>
<dbReference type="EMBL" id="NNRJ01000014">
    <property type="protein sequence ID" value="OYR20710.1"/>
    <property type="molecule type" value="Genomic_DNA"/>
</dbReference>
<reference evidence="1 2" key="1">
    <citation type="submission" date="2017-07" db="EMBL/GenBank/DDBJ databases">
        <title>Phylogenetic study on the rhizospheric bacterium Ochrobactrum sp. A44.</title>
        <authorList>
            <person name="Krzyzanowska D.M."/>
            <person name="Ossowicki A."/>
            <person name="Rajewska M."/>
            <person name="Maciag T."/>
            <person name="Kaczynski Z."/>
            <person name="Czerwicka M."/>
            <person name="Jafra S."/>
        </authorList>
    </citation>
    <scope>NUCLEOTIDE SEQUENCE [LARGE SCALE GENOMIC DNA]</scope>
    <source>
        <strain evidence="1 2">DSM 7216</strain>
    </source>
</reference>
<protein>
    <submittedName>
        <fullName evidence="1">Uncharacterized protein</fullName>
    </submittedName>
</protein>
<evidence type="ECO:0000313" key="2">
    <source>
        <dbReference type="Proteomes" id="UP000215590"/>
    </source>
</evidence>
<organism evidence="1 2">
    <name type="scientific">Brucella thiophenivorans</name>
    <dbReference type="NCBI Taxonomy" id="571255"/>
    <lineage>
        <taxon>Bacteria</taxon>
        <taxon>Pseudomonadati</taxon>
        <taxon>Pseudomonadota</taxon>
        <taxon>Alphaproteobacteria</taxon>
        <taxon>Hyphomicrobiales</taxon>
        <taxon>Brucellaceae</taxon>
        <taxon>Brucella/Ochrobactrum group</taxon>
        <taxon>Brucella</taxon>
    </lineage>
</organism>
<keyword evidence="2" id="KW-1185">Reference proteome</keyword>
<name>A0A256G139_9HYPH</name>
<gene>
    <name evidence="1" type="ORF">CEV31_0993</name>
</gene>
<evidence type="ECO:0000313" key="1">
    <source>
        <dbReference type="EMBL" id="OYR20710.1"/>
    </source>
</evidence>
<proteinExistence type="predicted"/>
<comment type="caution">
    <text evidence="1">The sequence shown here is derived from an EMBL/GenBank/DDBJ whole genome shotgun (WGS) entry which is preliminary data.</text>
</comment>
<accession>A0A256G139</accession>
<dbReference type="AlphaFoldDB" id="A0A256G139"/>